<evidence type="ECO:0000313" key="1">
    <source>
        <dbReference type="EMBL" id="GJG28444.1"/>
    </source>
</evidence>
<comment type="caution">
    <text evidence="1">The sequence shown here is derived from an EMBL/GenBank/DDBJ whole genome shotgun (WGS) entry which is preliminary data.</text>
</comment>
<gene>
    <name evidence="2" type="ORF">CIK91_07150</name>
    <name evidence="1" type="ORF">PRRU23_21440</name>
</gene>
<keyword evidence="3" id="KW-1185">Reference proteome</keyword>
<dbReference type="EMBL" id="BPTR01000001">
    <property type="protein sequence ID" value="GJG28444.1"/>
    <property type="molecule type" value="Genomic_DNA"/>
</dbReference>
<reference evidence="2 3" key="1">
    <citation type="submission" date="2017-08" db="EMBL/GenBank/DDBJ databases">
        <title>Comparative genomics of non-oral Prevotella species.</title>
        <authorList>
            <person name="Accetto T."/>
            <person name="Nograsek B."/>
            <person name="Avgustin G."/>
        </authorList>
    </citation>
    <scope>NUCLEOTIDE SEQUENCE [LARGE SCALE GENOMIC DNA]</scope>
    <source>
        <strain evidence="2 3">TC1-1</strain>
    </source>
</reference>
<reference evidence="1" key="2">
    <citation type="submission" date="2021-08" db="EMBL/GenBank/DDBJ databases">
        <title>Prevotella lacticifex sp. nov., isolated from rumen of cow.</title>
        <authorList>
            <person name="Shinkai T."/>
            <person name="Ikeyama N."/>
            <person name="Kumagai M."/>
            <person name="Ohmori H."/>
            <person name="Sakamoto M."/>
            <person name="Ohkuma M."/>
            <person name="Mitsumori M."/>
        </authorList>
    </citation>
    <scope>NUCLEOTIDE SEQUENCE</scope>
    <source>
        <strain evidence="1">DSM 11371</strain>
    </source>
</reference>
<sequence length="66" mass="7856">MRYSKQPTDIPDQLALLKQRGMIVNNENAALRQFKEKLLRLIDAYPSVSLKQMGFPRDWRQQPLWL</sequence>
<name>A0AA37HYW1_SEGBR</name>
<organism evidence="1 4">
    <name type="scientific">Segatella bryantii</name>
    <name type="common">Prevotella bryantii</name>
    <dbReference type="NCBI Taxonomy" id="77095"/>
    <lineage>
        <taxon>Bacteria</taxon>
        <taxon>Pseudomonadati</taxon>
        <taxon>Bacteroidota</taxon>
        <taxon>Bacteroidia</taxon>
        <taxon>Bacteroidales</taxon>
        <taxon>Prevotellaceae</taxon>
        <taxon>Segatella</taxon>
    </lineage>
</organism>
<evidence type="ECO:0000313" key="4">
    <source>
        <dbReference type="Proteomes" id="UP000887043"/>
    </source>
</evidence>
<dbReference type="RefSeq" id="WP_039871009.1">
    <property type="nucleotide sequence ID" value="NZ_BPTR01000001.1"/>
</dbReference>
<proteinExistence type="predicted"/>
<dbReference type="AlphaFoldDB" id="A0AA37HYW1"/>
<dbReference type="EMBL" id="NPJF01000030">
    <property type="protein sequence ID" value="OYP55285.1"/>
    <property type="molecule type" value="Genomic_DNA"/>
</dbReference>
<dbReference type="Proteomes" id="UP000887043">
    <property type="component" value="Unassembled WGS sequence"/>
</dbReference>
<evidence type="ECO:0000313" key="2">
    <source>
        <dbReference type="EMBL" id="OYP55285.1"/>
    </source>
</evidence>
<evidence type="ECO:0000313" key="3">
    <source>
        <dbReference type="Proteomes" id="UP000216189"/>
    </source>
</evidence>
<accession>A0AA37HYW1</accession>
<dbReference type="Proteomes" id="UP000216189">
    <property type="component" value="Unassembled WGS sequence"/>
</dbReference>
<protein>
    <submittedName>
        <fullName evidence="1">Uncharacterized protein</fullName>
    </submittedName>
</protein>